<dbReference type="AlphaFoldDB" id="A0A067LS81"/>
<sequence>MRRAHTPALSRHLNSIVATTALHLAIHLFQSPRGSSSLIFLFHLSHAAPGRSPTNWTGNGDSTTCHALTVVRDLSRFITCYRLRRFRPSHSLFAIALGAPLPHLSPLCFFSPRRPPTNRTRACGRVGYAQIPTLGRQAVTGPPSPPRLST</sequence>
<protein>
    <submittedName>
        <fullName evidence="1">Uncharacterized protein</fullName>
    </submittedName>
</protein>
<gene>
    <name evidence="1" type="ORF">BOTBODRAFT_270426</name>
</gene>
<evidence type="ECO:0000313" key="1">
    <source>
        <dbReference type="EMBL" id="KDQ06113.1"/>
    </source>
</evidence>
<dbReference type="Proteomes" id="UP000027195">
    <property type="component" value="Unassembled WGS sequence"/>
</dbReference>
<dbReference type="EMBL" id="KL198155">
    <property type="protein sequence ID" value="KDQ06113.1"/>
    <property type="molecule type" value="Genomic_DNA"/>
</dbReference>
<dbReference type="HOGENOM" id="CLU_1740202_0_0_1"/>
<dbReference type="InParanoid" id="A0A067LS81"/>
<name>A0A067LS81_BOTB1</name>
<keyword evidence="2" id="KW-1185">Reference proteome</keyword>
<organism evidence="1 2">
    <name type="scientific">Botryobasidium botryosum (strain FD-172 SS1)</name>
    <dbReference type="NCBI Taxonomy" id="930990"/>
    <lineage>
        <taxon>Eukaryota</taxon>
        <taxon>Fungi</taxon>
        <taxon>Dikarya</taxon>
        <taxon>Basidiomycota</taxon>
        <taxon>Agaricomycotina</taxon>
        <taxon>Agaricomycetes</taxon>
        <taxon>Cantharellales</taxon>
        <taxon>Botryobasidiaceae</taxon>
        <taxon>Botryobasidium</taxon>
    </lineage>
</organism>
<accession>A0A067LS81</accession>
<reference evidence="2" key="1">
    <citation type="journal article" date="2014" name="Proc. Natl. Acad. Sci. U.S.A.">
        <title>Extensive sampling of basidiomycete genomes demonstrates inadequacy of the white-rot/brown-rot paradigm for wood decay fungi.</title>
        <authorList>
            <person name="Riley R."/>
            <person name="Salamov A.A."/>
            <person name="Brown D.W."/>
            <person name="Nagy L.G."/>
            <person name="Floudas D."/>
            <person name="Held B.W."/>
            <person name="Levasseur A."/>
            <person name="Lombard V."/>
            <person name="Morin E."/>
            <person name="Otillar R."/>
            <person name="Lindquist E.A."/>
            <person name="Sun H."/>
            <person name="LaButti K.M."/>
            <person name="Schmutz J."/>
            <person name="Jabbour D."/>
            <person name="Luo H."/>
            <person name="Baker S.E."/>
            <person name="Pisabarro A.G."/>
            <person name="Walton J.D."/>
            <person name="Blanchette R.A."/>
            <person name="Henrissat B."/>
            <person name="Martin F."/>
            <person name="Cullen D."/>
            <person name="Hibbett D.S."/>
            <person name="Grigoriev I.V."/>
        </authorList>
    </citation>
    <scope>NUCLEOTIDE SEQUENCE [LARGE SCALE GENOMIC DNA]</scope>
    <source>
        <strain evidence="2">FD-172 SS1</strain>
    </source>
</reference>
<evidence type="ECO:0000313" key="2">
    <source>
        <dbReference type="Proteomes" id="UP000027195"/>
    </source>
</evidence>
<proteinExistence type="predicted"/>